<evidence type="ECO:0000313" key="4">
    <source>
        <dbReference type="Proteomes" id="UP000053860"/>
    </source>
</evidence>
<keyword evidence="3" id="KW-0121">Carboxypeptidase</keyword>
<keyword evidence="2" id="KW-0378">Hydrolase</keyword>
<dbReference type="PANTHER" id="PTHR30023">
    <property type="entry name" value="D-ALANYL-D-ALANINE CARBOXYPEPTIDASE"/>
    <property type="match status" value="1"/>
</dbReference>
<dbReference type="PANTHER" id="PTHR30023:SF0">
    <property type="entry name" value="PENICILLIN-SENSITIVE CARBOXYPEPTIDASE A"/>
    <property type="match status" value="1"/>
</dbReference>
<protein>
    <submittedName>
        <fullName evidence="3">D-alanyl-D-alaninecarboxypeptidase/D-alanyl-D-al anine-endopeptidase</fullName>
    </submittedName>
</protein>
<dbReference type="EMBL" id="LGGN01000106">
    <property type="protein sequence ID" value="KUK77803.1"/>
    <property type="molecule type" value="Genomic_DNA"/>
</dbReference>
<dbReference type="Gene3D" id="3.50.80.20">
    <property type="entry name" value="D-Ala-D-Ala carboxypeptidase C, peptidase S13"/>
    <property type="match status" value="1"/>
</dbReference>
<dbReference type="Gene3D" id="3.40.710.10">
    <property type="entry name" value="DD-peptidase/beta-lactamase superfamily"/>
    <property type="match status" value="1"/>
</dbReference>
<sequence length="496" mass="54651">MEDICQEDHVKRTGLILSIIILCSSLVLGETPAELTERLAQETPALKHAQWSVYAIYADNGQVIIDHHSDESLASASGLKLVTTAAALLELGEDFQFKTELAYRGDMNWRGVLKGDLIVIGGGDPVLGSDWLETAIQMDSLKILLVQAVKKAGIQSVKGDLILDISIFDDQVIPDDWVWTDIGNYYGAGVWGLNISNNLYHLTFRPGEKAGDPARVIGLSPQIPGLSFVNHMKTGPEGSGDQGYIYCPPRGKTAFLRGTVPAGFEDFTIRGSIPNPPEWMGYWLQEALMRAGIEIRGKVHVTSSPVDRDKFHSLLIIPSPPLREIIEVTNKRSVNLFTEVLLKMTALHHSGKSSTAEGTRVVRDIFTERGLILDGFRMKDGSGLSRTNMVRTSHFAHILAYMSQTPLSQTYMESFSLCGSDEEPGWLKNFGRGTPVEMNARIKTGYIEAVRSHSGYVKSRSGRLITFSMMCNNFTSPTGPINDVHEKIIIALSEMP</sequence>
<dbReference type="PRINTS" id="PR00922">
    <property type="entry name" value="DADACBPTASE3"/>
</dbReference>
<dbReference type="InterPro" id="IPR012338">
    <property type="entry name" value="Beta-lactam/transpept-like"/>
</dbReference>
<organism evidence="3 4">
    <name type="scientific">Proteiniphilum acetatigenes</name>
    <dbReference type="NCBI Taxonomy" id="294710"/>
    <lineage>
        <taxon>Bacteria</taxon>
        <taxon>Pseudomonadati</taxon>
        <taxon>Bacteroidota</taxon>
        <taxon>Bacteroidia</taxon>
        <taxon>Bacteroidales</taxon>
        <taxon>Dysgonomonadaceae</taxon>
        <taxon>Proteiniphilum</taxon>
    </lineage>
</organism>
<reference evidence="4" key="1">
    <citation type="journal article" date="2015" name="MBio">
        <title>Genome-Resolved Metagenomic Analysis Reveals Roles for Candidate Phyla and Other Microbial Community Members in Biogeochemical Transformations in Oil Reservoirs.</title>
        <authorList>
            <person name="Hu P."/>
            <person name="Tom L."/>
            <person name="Singh A."/>
            <person name="Thomas B.C."/>
            <person name="Baker B.J."/>
            <person name="Piceno Y.M."/>
            <person name="Andersen G.L."/>
            <person name="Banfield J.F."/>
        </authorList>
    </citation>
    <scope>NUCLEOTIDE SEQUENCE [LARGE SCALE GENOMIC DNA]</scope>
</reference>
<evidence type="ECO:0000256" key="1">
    <source>
        <dbReference type="ARBA" id="ARBA00006096"/>
    </source>
</evidence>
<dbReference type="PATRIC" id="fig|294710.3.peg.975"/>
<dbReference type="GO" id="GO:0000270">
    <property type="term" value="P:peptidoglycan metabolic process"/>
    <property type="evidence" value="ECO:0007669"/>
    <property type="project" value="TreeGrafter"/>
</dbReference>
<comment type="caution">
    <text evidence="3">The sequence shown here is derived from an EMBL/GenBank/DDBJ whole genome shotgun (WGS) entry which is preliminary data.</text>
</comment>
<proteinExistence type="inferred from homology"/>
<dbReference type="NCBIfam" id="TIGR00666">
    <property type="entry name" value="PBP4"/>
    <property type="match status" value="1"/>
</dbReference>
<dbReference type="SUPFAM" id="SSF56601">
    <property type="entry name" value="beta-lactamase/transpeptidase-like"/>
    <property type="match status" value="1"/>
</dbReference>
<dbReference type="Pfam" id="PF02113">
    <property type="entry name" value="Peptidase_S13"/>
    <property type="match status" value="1"/>
</dbReference>
<dbReference type="GO" id="GO:0006508">
    <property type="term" value="P:proteolysis"/>
    <property type="evidence" value="ECO:0007669"/>
    <property type="project" value="InterPro"/>
</dbReference>
<dbReference type="Proteomes" id="UP000053860">
    <property type="component" value="Unassembled WGS sequence"/>
</dbReference>
<dbReference type="GO" id="GO:0004185">
    <property type="term" value="F:serine-type carboxypeptidase activity"/>
    <property type="evidence" value="ECO:0007669"/>
    <property type="project" value="InterPro"/>
</dbReference>
<evidence type="ECO:0000313" key="3">
    <source>
        <dbReference type="EMBL" id="KUK77803.1"/>
    </source>
</evidence>
<evidence type="ECO:0000256" key="2">
    <source>
        <dbReference type="ARBA" id="ARBA00022801"/>
    </source>
</evidence>
<gene>
    <name evidence="3" type="ORF">XD92_0687</name>
</gene>
<dbReference type="InterPro" id="IPR000667">
    <property type="entry name" value="Peptidase_S13"/>
</dbReference>
<name>A0A101HJF4_9BACT</name>
<dbReference type="AlphaFoldDB" id="A0A101HJF4"/>
<keyword evidence="3" id="KW-0645">Protease</keyword>
<comment type="similarity">
    <text evidence="1">Belongs to the peptidase S13 family.</text>
</comment>
<accession>A0A101HJF4</accession>